<reference evidence="6 7" key="1">
    <citation type="submission" date="2018-05" db="EMBL/GenBank/DDBJ databases">
        <title>Salinimonas sp. HMF8227 Genome sequencing and assembly.</title>
        <authorList>
            <person name="Kang H."/>
            <person name="Kang J."/>
            <person name="Cha I."/>
            <person name="Kim H."/>
            <person name="Joh K."/>
        </authorList>
    </citation>
    <scope>NUCLEOTIDE SEQUENCE [LARGE SCALE GENOMIC DNA]</scope>
    <source>
        <strain evidence="6 7">HMF8227</strain>
    </source>
</reference>
<dbReference type="PROSITE" id="PS01137">
    <property type="entry name" value="TATD_1"/>
    <property type="match status" value="1"/>
</dbReference>
<dbReference type="GO" id="GO:0016788">
    <property type="term" value="F:hydrolase activity, acting on ester bonds"/>
    <property type="evidence" value="ECO:0007669"/>
    <property type="project" value="InterPro"/>
</dbReference>
<feature type="binding site" evidence="4">
    <location>
        <position position="132"/>
    </location>
    <ligand>
        <name>a divalent metal cation</name>
        <dbReference type="ChEBI" id="CHEBI:60240"/>
        <label>2</label>
    </ligand>
</feature>
<evidence type="ECO:0000313" key="7">
    <source>
        <dbReference type="Proteomes" id="UP000245728"/>
    </source>
</evidence>
<keyword evidence="5" id="KW-0175">Coiled coil</keyword>
<feature type="binding site" evidence="4">
    <location>
        <position position="156"/>
    </location>
    <ligand>
        <name>a divalent metal cation</name>
        <dbReference type="ChEBI" id="CHEBI:60240"/>
        <label>2</label>
    </ligand>
</feature>
<keyword evidence="3 6" id="KW-0378">Hydrolase</keyword>
<keyword evidence="7" id="KW-1185">Reference proteome</keyword>
<dbReference type="NCBIfam" id="TIGR00010">
    <property type="entry name" value="YchF/TatD family DNA exonuclease"/>
    <property type="match status" value="1"/>
</dbReference>
<feature type="binding site" evidence="4">
    <location>
        <position position="206"/>
    </location>
    <ligand>
        <name>a divalent metal cation</name>
        <dbReference type="ChEBI" id="CHEBI:60240"/>
        <label>1</label>
    </ligand>
</feature>
<evidence type="ECO:0000256" key="5">
    <source>
        <dbReference type="SAM" id="Coils"/>
    </source>
</evidence>
<gene>
    <name evidence="6" type="primary">tatD</name>
    <name evidence="6" type="ORF">HMF8227_00910</name>
</gene>
<comment type="similarity">
    <text evidence="1">Belongs to the metallo-dependent hydrolases superfamily. TatD-type hydrolase family.</text>
</comment>
<dbReference type="Gene3D" id="3.20.20.140">
    <property type="entry name" value="Metal-dependent hydrolases"/>
    <property type="match status" value="1"/>
</dbReference>
<dbReference type="KEGG" id="salh:HMF8227_00910"/>
<dbReference type="PIRSF" id="PIRSF005902">
    <property type="entry name" value="DNase_TatD"/>
    <property type="match status" value="1"/>
</dbReference>
<dbReference type="Pfam" id="PF01026">
    <property type="entry name" value="TatD_DNase"/>
    <property type="match status" value="1"/>
</dbReference>
<dbReference type="EMBL" id="CP029347">
    <property type="protein sequence ID" value="AWL11405.1"/>
    <property type="molecule type" value="Genomic_DNA"/>
</dbReference>
<dbReference type="RefSeq" id="WP_109339055.1">
    <property type="nucleotide sequence ID" value="NZ_CP029347.1"/>
</dbReference>
<dbReference type="InterPro" id="IPR015991">
    <property type="entry name" value="TatD/YcfH-like"/>
</dbReference>
<dbReference type="PANTHER" id="PTHR46124">
    <property type="entry name" value="D-AMINOACYL-TRNA DEACYLASE"/>
    <property type="match status" value="1"/>
</dbReference>
<dbReference type="InterPro" id="IPR032466">
    <property type="entry name" value="Metal_Hydrolase"/>
</dbReference>
<dbReference type="GO" id="GO:0004536">
    <property type="term" value="F:DNA nuclease activity"/>
    <property type="evidence" value="ECO:0007669"/>
    <property type="project" value="InterPro"/>
</dbReference>
<feature type="coiled-coil region" evidence="5">
    <location>
        <begin position="67"/>
        <end position="94"/>
    </location>
</feature>
<evidence type="ECO:0000256" key="2">
    <source>
        <dbReference type="ARBA" id="ARBA00022723"/>
    </source>
</evidence>
<dbReference type="GO" id="GO:0046872">
    <property type="term" value="F:metal ion binding"/>
    <property type="evidence" value="ECO:0007669"/>
    <property type="project" value="UniProtKB-KW"/>
</dbReference>
<dbReference type="GO" id="GO:0005829">
    <property type="term" value="C:cytosol"/>
    <property type="evidence" value="ECO:0007669"/>
    <property type="project" value="TreeGrafter"/>
</dbReference>
<protein>
    <submittedName>
        <fullName evidence="6">Putative metal-dependent hydrolase YjjV</fullName>
        <ecNumber evidence="6">3.1.21.-</ecNumber>
    </submittedName>
</protein>
<dbReference type="OrthoDB" id="9810005at2"/>
<feature type="binding site" evidence="4">
    <location>
        <position position="93"/>
    </location>
    <ligand>
        <name>a divalent metal cation</name>
        <dbReference type="ChEBI" id="CHEBI:60240"/>
        <label>1</label>
    </ligand>
</feature>
<dbReference type="CDD" id="cd01310">
    <property type="entry name" value="TatD_DNAse"/>
    <property type="match status" value="1"/>
</dbReference>
<dbReference type="EC" id="3.1.21.-" evidence="6"/>
<feature type="binding site" evidence="4">
    <location>
        <position position="7"/>
    </location>
    <ligand>
        <name>a divalent metal cation</name>
        <dbReference type="ChEBI" id="CHEBI:60240"/>
        <label>1</label>
    </ligand>
</feature>
<accession>A0A2S2E174</accession>
<evidence type="ECO:0000313" key="6">
    <source>
        <dbReference type="EMBL" id="AWL11405.1"/>
    </source>
</evidence>
<dbReference type="Proteomes" id="UP000245728">
    <property type="component" value="Chromosome"/>
</dbReference>
<evidence type="ECO:0000256" key="1">
    <source>
        <dbReference type="ARBA" id="ARBA00009275"/>
    </source>
</evidence>
<keyword evidence="2 4" id="KW-0479">Metal-binding</keyword>
<organism evidence="6 7">
    <name type="scientific">Saliniradius amylolyticus</name>
    <dbReference type="NCBI Taxonomy" id="2183582"/>
    <lineage>
        <taxon>Bacteria</taxon>
        <taxon>Pseudomonadati</taxon>
        <taxon>Pseudomonadota</taxon>
        <taxon>Gammaproteobacteria</taxon>
        <taxon>Alteromonadales</taxon>
        <taxon>Alteromonadaceae</taxon>
        <taxon>Saliniradius</taxon>
    </lineage>
</organism>
<dbReference type="InterPro" id="IPR001130">
    <property type="entry name" value="TatD-like"/>
</dbReference>
<dbReference type="PANTHER" id="PTHR46124:SF3">
    <property type="entry name" value="HYDROLASE"/>
    <property type="match status" value="1"/>
</dbReference>
<evidence type="ECO:0000256" key="4">
    <source>
        <dbReference type="PIRSR" id="PIRSR005902-1"/>
    </source>
</evidence>
<dbReference type="FunFam" id="3.20.20.140:FF:000005">
    <property type="entry name" value="TatD family hydrolase"/>
    <property type="match status" value="1"/>
</dbReference>
<dbReference type="InterPro" id="IPR018228">
    <property type="entry name" value="DNase_TatD-rel_CS"/>
</dbReference>
<evidence type="ECO:0000256" key="3">
    <source>
        <dbReference type="ARBA" id="ARBA00022801"/>
    </source>
</evidence>
<name>A0A2S2E174_9ALTE</name>
<dbReference type="AlphaFoldDB" id="A0A2S2E174"/>
<sequence length="262" mass="29177">MIDSHCHLDFSDFDKDRQSLLDQCQPQGFEAIVVPGVGPKHWSGQLNLCCQHRLLYAALGIHPWFLPAKLESALEQLEAEVKRQRESLVAIGETGLDFSQEILQRFDTSTQQQAFEAQLELAKKQALPVIVHHRKSHHGILQSLKYTGFDGRGVIHAFSGSYEQGKAYIDRGFYLGIGGTVTYPRARKTRDAVARLPLEAMLLETDAPDMPLHGHQGERNSPLFLPQVAKVLAGLKHTGVQEVEAQTDQNSRDLFGIGSDQC</sequence>
<dbReference type="SUPFAM" id="SSF51556">
    <property type="entry name" value="Metallo-dependent hydrolases"/>
    <property type="match status" value="1"/>
</dbReference>
<feature type="binding site" evidence="4">
    <location>
        <position position="5"/>
    </location>
    <ligand>
        <name>a divalent metal cation</name>
        <dbReference type="ChEBI" id="CHEBI:60240"/>
        <label>1</label>
    </ligand>
</feature>
<proteinExistence type="inferred from homology"/>